<gene>
    <name evidence="4" type="ORF">DH2020_008396</name>
</gene>
<keyword evidence="2" id="KW-0806">Transcription termination</keyword>
<keyword evidence="2" id="KW-0805">Transcription regulation</keyword>
<evidence type="ECO:0000256" key="1">
    <source>
        <dbReference type="ARBA" id="ARBA00007692"/>
    </source>
</evidence>
<evidence type="ECO:0000256" key="2">
    <source>
        <dbReference type="ARBA" id="ARBA00022472"/>
    </source>
</evidence>
<accession>A0ABR0U1K4</accession>
<keyword evidence="2" id="KW-0804">Transcription</keyword>
<comment type="similarity">
    <text evidence="1">Belongs to the mTERF family.</text>
</comment>
<name>A0ABR0U1K4_REHGL</name>
<dbReference type="PANTHER" id="PTHR13068:SF130">
    <property type="entry name" value="TRANSCRIPTION TERMINATION FACTOR MTERF6, CHLOROPLASTIC_MITOCHONDRIAL-LIKE"/>
    <property type="match status" value="1"/>
</dbReference>
<evidence type="ECO:0000313" key="5">
    <source>
        <dbReference type="Proteomes" id="UP001318860"/>
    </source>
</evidence>
<dbReference type="EMBL" id="JABTTQ020003506">
    <property type="protein sequence ID" value="KAK6116127.1"/>
    <property type="molecule type" value="Genomic_DNA"/>
</dbReference>
<keyword evidence="3" id="KW-0809">Transit peptide</keyword>
<evidence type="ECO:0000313" key="4">
    <source>
        <dbReference type="EMBL" id="KAK6116127.1"/>
    </source>
</evidence>
<proteinExistence type="inferred from homology"/>
<dbReference type="InterPro" id="IPR003690">
    <property type="entry name" value="MTERF"/>
</dbReference>
<evidence type="ECO:0000256" key="3">
    <source>
        <dbReference type="ARBA" id="ARBA00022946"/>
    </source>
</evidence>
<sequence length="372" mass="42872">MMSIHIRRGFISLFSQNPYFLCKTRVYFSTCSDQQPLNTPTFSEILMRKYHFHPQVASVFKNPEKVNTTLSFFIEIGFSVTQLEIIFKAKPTLLSADLENIIKPKIDILLDFGFSANEIVEIITKDPLILHSSANKRVIPSLSVLKGLLGSTAKVVEIAKVSGWYLRSDLDESLLPNIDLLTSCGVAMEKIFWLMYYFPRFMLQKPETMKKYVEKADKMGADRSSKMFIHSVLVVGQMNKENWALKMKAFRELGFSEQDIFQVFRTQPQVFAVSAEKIKRVKEVVLATGKYDMSCIINDPASLSRSIEKRYKPRIRVLEILEGKNLITNWPSFSAICKMTEEKFFERYVRPYYDEVGEVYMTKSAISGKREV</sequence>
<keyword evidence="5" id="KW-1185">Reference proteome</keyword>
<dbReference type="SMART" id="SM00733">
    <property type="entry name" value="Mterf"/>
    <property type="match status" value="5"/>
</dbReference>
<comment type="caution">
    <text evidence="4">The sequence shown here is derived from an EMBL/GenBank/DDBJ whole genome shotgun (WGS) entry which is preliminary data.</text>
</comment>
<organism evidence="4 5">
    <name type="scientific">Rehmannia glutinosa</name>
    <name type="common">Chinese foxglove</name>
    <dbReference type="NCBI Taxonomy" id="99300"/>
    <lineage>
        <taxon>Eukaryota</taxon>
        <taxon>Viridiplantae</taxon>
        <taxon>Streptophyta</taxon>
        <taxon>Embryophyta</taxon>
        <taxon>Tracheophyta</taxon>
        <taxon>Spermatophyta</taxon>
        <taxon>Magnoliopsida</taxon>
        <taxon>eudicotyledons</taxon>
        <taxon>Gunneridae</taxon>
        <taxon>Pentapetalae</taxon>
        <taxon>asterids</taxon>
        <taxon>lamiids</taxon>
        <taxon>Lamiales</taxon>
        <taxon>Orobanchaceae</taxon>
        <taxon>Rehmannieae</taxon>
        <taxon>Rehmannia</taxon>
    </lineage>
</organism>
<dbReference type="PANTHER" id="PTHR13068">
    <property type="entry name" value="CGI-12 PROTEIN-RELATED"/>
    <property type="match status" value="1"/>
</dbReference>
<dbReference type="Pfam" id="PF02536">
    <property type="entry name" value="mTERF"/>
    <property type="match status" value="2"/>
</dbReference>
<reference evidence="4 5" key="1">
    <citation type="journal article" date="2021" name="Comput. Struct. Biotechnol. J.">
        <title>De novo genome assembly of the potent medicinal plant Rehmannia glutinosa using nanopore technology.</title>
        <authorList>
            <person name="Ma L."/>
            <person name="Dong C."/>
            <person name="Song C."/>
            <person name="Wang X."/>
            <person name="Zheng X."/>
            <person name="Niu Y."/>
            <person name="Chen S."/>
            <person name="Feng W."/>
        </authorList>
    </citation>
    <scope>NUCLEOTIDE SEQUENCE [LARGE SCALE GENOMIC DNA]</scope>
    <source>
        <strain evidence="4">DH-2019</strain>
    </source>
</reference>
<dbReference type="Gene3D" id="1.25.70.10">
    <property type="entry name" value="Transcription termination factor 3, mitochondrial"/>
    <property type="match status" value="1"/>
</dbReference>
<protein>
    <submittedName>
        <fullName evidence="4">Uncharacterized protein</fullName>
    </submittedName>
</protein>
<dbReference type="InterPro" id="IPR038538">
    <property type="entry name" value="MTERF_sf"/>
</dbReference>
<dbReference type="Proteomes" id="UP001318860">
    <property type="component" value="Unassembled WGS sequence"/>
</dbReference>